<dbReference type="CDD" id="cd06558">
    <property type="entry name" value="crotonase-like"/>
    <property type="match status" value="1"/>
</dbReference>
<accession>A0A2A4FBI5</accession>
<dbReference type="PANTHER" id="PTHR43684">
    <property type="match status" value="1"/>
</dbReference>
<dbReference type="Pfam" id="PF00378">
    <property type="entry name" value="ECH_1"/>
    <property type="match status" value="1"/>
</dbReference>
<dbReference type="AlphaFoldDB" id="A0A2A4FBI5"/>
<comment type="caution">
    <text evidence="2">The sequence shown here is derived from an EMBL/GenBank/DDBJ whole genome shotgun (WGS) entry which is preliminary data.</text>
</comment>
<dbReference type="InterPro" id="IPR029045">
    <property type="entry name" value="ClpP/crotonase-like_dom_sf"/>
</dbReference>
<evidence type="ECO:0000313" key="3">
    <source>
        <dbReference type="Proteomes" id="UP000217994"/>
    </source>
</evidence>
<evidence type="ECO:0000313" key="2">
    <source>
        <dbReference type="EMBL" id="PCE30731.1"/>
    </source>
</evidence>
<dbReference type="GO" id="GO:0003824">
    <property type="term" value="F:catalytic activity"/>
    <property type="evidence" value="ECO:0007669"/>
    <property type="project" value="UniProtKB-ARBA"/>
</dbReference>
<dbReference type="EMBL" id="MTZU01000056">
    <property type="protein sequence ID" value="PCE30731.1"/>
    <property type="molecule type" value="Genomic_DNA"/>
</dbReference>
<dbReference type="SUPFAM" id="SSF52096">
    <property type="entry name" value="ClpP/crotonase"/>
    <property type="match status" value="1"/>
</dbReference>
<evidence type="ECO:0000256" key="1">
    <source>
        <dbReference type="ARBA" id="ARBA00005254"/>
    </source>
</evidence>
<dbReference type="RefSeq" id="WP_084910221.1">
    <property type="nucleotide sequence ID" value="NZ_CP020739.1"/>
</dbReference>
<dbReference type="InterPro" id="IPR001753">
    <property type="entry name" value="Enoyl-CoA_hydra/iso"/>
</dbReference>
<reference evidence="2 3" key="1">
    <citation type="submission" date="2017-01" db="EMBL/GenBank/DDBJ databases">
        <title>Whole-Genome Shotgun Sequencing of Two beta-Proteobacterial Species in Search of the Bulgecin Biosynthetic Cluster.</title>
        <authorList>
            <person name="Horsman M.E."/>
            <person name="Marous D.R."/>
            <person name="Li R."/>
            <person name="Oliver R.A."/>
            <person name="Byun B."/>
            <person name="Emrich S.J."/>
            <person name="Boggess B."/>
            <person name="Townsend C.A."/>
            <person name="Mobashery S."/>
        </authorList>
    </citation>
    <scope>NUCLEOTIDE SEQUENCE [LARGE SCALE GENOMIC DNA]</scope>
    <source>
        <strain evidence="2 3">ATCC 31433</strain>
    </source>
</reference>
<dbReference type="GeneID" id="69003292"/>
<evidence type="ECO:0008006" key="4">
    <source>
        <dbReference type="Google" id="ProtNLM"/>
    </source>
</evidence>
<proteinExistence type="inferred from homology"/>
<dbReference type="PANTHER" id="PTHR43684:SF4">
    <property type="entry name" value="ENOYL-COA HYDRATASE_ISOMERASE FAMILY PROTEIN (AFU_ORTHOLOGUE AFUA_1G01890)"/>
    <property type="match status" value="1"/>
</dbReference>
<dbReference type="Proteomes" id="UP000217994">
    <property type="component" value="Unassembled WGS sequence"/>
</dbReference>
<gene>
    <name evidence="2" type="ORF">BZL54_19010</name>
</gene>
<comment type="similarity">
    <text evidence="1">Belongs to the enoyl-CoA hydratase/isomerase family.</text>
</comment>
<name>A0A2A4FBI5_9BURK</name>
<organism evidence="2 3">
    <name type="scientific">Burkholderia ubonensis subsp. mesacidophila</name>
    <dbReference type="NCBI Taxonomy" id="265293"/>
    <lineage>
        <taxon>Bacteria</taxon>
        <taxon>Pseudomonadati</taxon>
        <taxon>Pseudomonadota</taxon>
        <taxon>Betaproteobacteria</taxon>
        <taxon>Burkholderiales</taxon>
        <taxon>Burkholderiaceae</taxon>
        <taxon>Burkholderia</taxon>
        <taxon>Burkholderia cepacia complex</taxon>
    </lineage>
</organism>
<dbReference type="Gene3D" id="3.90.226.10">
    <property type="entry name" value="2-enoyl-CoA Hydratase, Chain A, domain 1"/>
    <property type="match status" value="1"/>
</dbReference>
<protein>
    <recommendedName>
        <fullName evidence="4">Enoyl-CoA hydratase</fullName>
    </recommendedName>
</protein>
<sequence length="273" mass="29571">MSYTTIEYACSDGVALVRLARPDRLNAWTPEMGAELADAFARAALDPEVRAIVLTGAGRSFCAGMDYACLSQTDENRARRRSTEFPPEMPRASERADFEGLFNYFPSIGKPVIAAINGPAAGSGFVLGLACDVRFASEDAVFATSFARTGLVAEHGIAWLLARAIGTANALDLLLTGRRVDAQEAKGLGLVNFVCPADALLERAMQYARDIARACSPRSLRIIKRQVWDASMQTLHESTGIANREMLDAFDSQDFKEAMNARAEGRPPRFVGA</sequence>
<dbReference type="InterPro" id="IPR051053">
    <property type="entry name" value="ECH/Chromodomain_protein"/>
</dbReference>